<proteinExistence type="predicted"/>
<gene>
    <name evidence="4" type="ORF">EDD27_5146</name>
</gene>
<dbReference type="Gene3D" id="3.40.630.30">
    <property type="match status" value="1"/>
</dbReference>
<dbReference type="InterPro" id="IPR000182">
    <property type="entry name" value="GNAT_dom"/>
</dbReference>
<dbReference type="Proteomes" id="UP000284824">
    <property type="component" value="Unassembled WGS sequence"/>
</dbReference>
<evidence type="ECO:0000313" key="4">
    <source>
        <dbReference type="EMBL" id="RVX42514.1"/>
    </source>
</evidence>
<dbReference type="InterPro" id="IPR050832">
    <property type="entry name" value="Bact_Acetyltransf"/>
</dbReference>
<dbReference type="GO" id="GO:0005840">
    <property type="term" value="C:ribosome"/>
    <property type="evidence" value="ECO:0007669"/>
    <property type="project" value="UniProtKB-KW"/>
</dbReference>
<dbReference type="GO" id="GO:0016747">
    <property type="term" value="F:acyltransferase activity, transferring groups other than amino-acyl groups"/>
    <property type="evidence" value="ECO:0007669"/>
    <property type="project" value="InterPro"/>
</dbReference>
<feature type="domain" description="N-acetyltransferase" evidence="3">
    <location>
        <begin position="5"/>
        <end position="160"/>
    </location>
</feature>
<keyword evidence="4" id="KW-0687">Ribonucleoprotein</keyword>
<keyword evidence="4" id="KW-0689">Ribosomal protein</keyword>
<dbReference type="Pfam" id="PF00583">
    <property type="entry name" value="Acetyltransf_1"/>
    <property type="match status" value="1"/>
</dbReference>
<accession>A0A438M9X1</accession>
<keyword evidence="5" id="KW-1185">Reference proteome</keyword>
<dbReference type="RefSeq" id="WP_127934586.1">
    <property type="nucleotide sequence ID" value="NZ_SAUN01000001.1"/>
</dbReference>
<dbReference type="PROSITE" id="PS51186">
    <property type="entry name" value="GNAT"/>
    <property type="match status" value="1"/>
</dbReference>
<protein>
    <submittedName>
        <fullName evidence="4">Ribosomal protein S18 acetylase RimI-like enzyme</fullName>
    </submittedName>
</protein>
<evidence type="ECO:0000313" key="5">
    <source>
        <dbReference type="Proteomes" id="UP000284824"/>
    </source>
</evidence>
<dbReference type="PANTHER" id="PTHR43877:SF1">
    <property type="entry name" value="ACETYLTRANSFERASE"/>
    <property type="match status" value="1"/>
</dbReference>
<dbReference type="InterPro" id="IPR016181">
    <property type="entry name" value="Acyl_CoA_acyltransferase"/>
</dbReference>
<keyword evidence="1" id="KW-0808">Transferase</keyword>
<dbReference type="CDD" id="cd04301">
    <property type="entry name" value="NAT_SF"/>
    <property type="match status" value="1"/>
</dbReference>
<comment type="caution">
    <text evidence="4">The sequence shown here is derived from an EMBL/GenBank/DDBJ whole genome shotgun (WGS) entry which is preliminary data.</text>
</comment>
<organism evidence="4 5">
    <name type="scientific">Nonomuraea polychroma</name>
    <dbReference type="NCBI Taxonomy" id="46176"/>
    <lineage>
        <taxon>Bacteria</taxon>
        <taxon>Bacillati</taxon>
        <taxon>Actinomycetota</taxon>
        <taxon>Actinomycetes</taxon>
        <taxon>Streptosporangiales</taxon>
        <taxon>Streptosporangiaceae</taxon>
        <taxon>Nonomuraea</taxon>
    </lineage>
</organism>
<sequence length="160" mass="17265">MKRAIEVRPATPEDAATLARLNDFVHALHVNERPDVFHPPSSAEELVSLFGSFLARENALAFVADSSEGPVGYVTATIHQRPGDVLTHPRSFVFLEHIAIDPAVARTGVGAALVESVRVAGKDAGCTSLLTDVWDFNRPALAFFGASGLAPMRHWLEQPL</sequence>
<dbReference type="EMBL" id="SAUN01000001">
    <property type="protein sequence ID" value="RVX42514.1"/>
    <property type="molecule type" value="Genomic_DNA"/>
</dbReference>
<dbReference type="OrthoDB" id="9805924at2"/>
<keyword evidence="2" id="KW-0012">Acyltransferase</keyword>
<reference evidence="4 5" key="1">
    <citation type="submission" date="2019-01" db="EMBL/GenBank/DDBJ databases">
        <title>Sequencing the genomes of 1000 actinobacteria strains.</title>
        <authorList>
            <person name="Klenk H.-P."/>
        </authorList>
    </citation>
    <scope>NUCLEOTIDE SEQUENCE [LARGE SCALE GENOMIC DNA]</scope>
    <source>
        <strain evidence="4 5">DSM 43925</strain>
    </source>
</reference>
<evidence type="ECO:0000259" key="3">
    <source>
        <dbReference type="PROSITE" id="PS51186"/>
    </source>
</evidence>
<dbReference type="AlphaFoldDB" id="A0A438M9X1"/>
<dbReference type="SUPFAM" id="SSF55729">
    <property type="entry name" value="Acyl-CoA N-acyltransferases (Nat)"/>
    <property type="match status" value="1"/>
</dbReference>
<evidence type="ECO:0000256" key="2">
    <source>
        <dbReference type="ARBA" id="ARBA00023315"/>
    </source>
</evidence>
<evidence type="ECO:0000256" key="1">
    <source>
        <dbReference type="ARBA" id="ARBA00022679"/>
    </source>
</evidence>
<name>A0A438M9X1_9ACTN</name>
<dbReference type="PANTHER" id="PTHR43877">
    <property type="entry name" value="AMINOALKYLPHOSPHONATE N-ACETYLTRANSFERASE-RELATED-RELATED"/>
    <property type="match status" value="1"/>
</dbReference>